<protein>
    <submittedName>
        <fullName evidence="1">Uncharacterized protein</fullName>
    </submittedName>
</protein>
<sequence>MSKVSVTTVKDIGCSFKVIRSTSSHKVITLSLWKSSPGYVFNLSNTILWWGRNARALFPGWNVRIYIDYSIFHSVPDDIDWNVVYEQLSKHKNVEIWLYFCEWGHSKDSKCARCHDGTFGSVLRFHAFQDPDVDIAISRNVELLSSIKDARIVHDWSRSKRKYHVIYDVGGGYPCDYKNEEMCKELGMDGENMVLATFGMKKPNPYKDMFYLMRMIVMEYGKILRKYPYGTDEILLTTLYKIKMTGKNTYITPRARLNQLFPLENPHYEHVAHLIFDFFREDKTPLTGEVRGMVKLFGDYMDFSPYLVKQLPPLIGIVEDKVPDVAVALLKYLRKELRPKINIRQAEKIRREMMQWSFELFRDNKLNKEVHSWDEPDYNFMDHAKSSHEADTMTYVAILTVIFELIDYPGITLKMKTYDVPIMPKEREITEKEIQKAIELKKRTSVIKKTDEQWRERIVGNLKRDYEREVENYNKNKKIFDRNLKNIWILQDDDYL</sequence>
<reference evidence="1" key="1">
    <citation type="journal article" date="2020" name="Nature">
        <title>Giant virus diversity and host interactions through global metagenomics.</title>
        <authorList>
            <person name="Schulz F."/>
            <person name="Roux S."/>
            <person name="Paez-Espino D."/>
            <person name="Jungbluth S."/>
            <person name="Walsh D.A."/>
            <person name="Denef V.J."/>
            <person name="McMahon K.D."/>
            <person name="Konstantinidis K.T."/>
            <person name="Eloe-Fadrosh E.A."/>
            <person name="Kyrpides N.C."/>
            <person name="Woyke T."/>
        </authorList>
    </citation>
    <scope>NUCLEOTIDE SEQUENCE</scope>
    <source>
        <strain evidence="1">GVMAG-M-3300005589-24</strain>
    </source>
</reference>
<organism evidence="1">
    <name type="scientific">viral metagenome</name>
    <dbReference type="NCBI Taxonomy" id="1070528"/>
    <lineage>
        <taxon>unclassified sequences</taxon>
        <taxon>metagenomes</taxon>
        <taxon>organismal metagenomes</taxon>
    </lineage>
</organism>
<name>A0A6C0EK71_9ZZZZ</name>
<dbReference type="AlphaFoldDB" id="A0A6C0EK71"/>
<proteinExistence type="predicted"/>
<evidence type="ECO:0000313" key="1">
    <source>
        <dbReference type="EMBL" id="QHT29447.1"/>
    </source>
</evidence>
<accession>A0A6C0EK71</accession>
<dbReference type="EMBL" id="MN738877">
    <property type="protein sequence ID" value="QHT29447.1"/>
    <property type="molecule type" value="Genomic_DNA"/>
</dbReference>